<dbReference type="Proteomes" id="UP001601992">
    <property type="component" value="Unassembled WGS sequence"/>
</dbReference>
<sequence>MCSLPITCSRCSHPHCLVTPRPDQNRGCAGENRWDSSDSASSGNTTRHQLSRGGDRQLNRAIHTIVLTRLRTDPNTRAYLQRRLAAGKTEREVTRCLKRYVARQIHRTLAQAPATT</sequence>
<gene>
    <name evidence="3" type="ORF">ACFYXQ_32620</name>
</gene>
<feature type="domain" description="Transposase IS116/IS110/IS902 C-terminal" evidence="2">
    <location>
        <begin position="40"/>
        <end position="81"/>
    </location>
</feature>
<dbReference type="PANTHER" id="PTHR33055">
    <property type="entry name" value="TRANSPOSASE FOR INSERTION SEQUENCE ELEMENT IS1111A"/>
    <property type="match status" value="1"/>
</dbReference>
<evidence type="ECO:0000313" key="4">
    <source>
        <dbReference type="Proteomes" id="UP001601992"/>
    </source>
</evidence>
<evidence type="ECO:0000259" key="2">
    <source>
        <dbReference type="Pfam" id="PF02371"/>
    </source>
</evidence>
<dbReference type="PANTHER" id="PTHR33055:SF16">
    <property type="entry name" value="TRANSPOSASE FOR INSERTION SEQUENCE ELEMENT IS1547"/>
    <property type="match status" value="1"/>
</dbReference>
<evidence type="ECO:0000256" key="1">
    <source>
        <dbReference type="SAM" id="MobiDB-lite"/>
    </source>
</evidence>
<comment type="caution">
    <text evidence="3">The sequence shown here is derived from an EMBL/GenBank/DDBJ whole genome shotgun (WGS) entry which is preliminary data.</text>
</comment>
<accession>A0ABW6SBF9</accession>
<proteinExistence type="predicted"/>
<dbReference type="EMBL" id="JBIAQY010000013">
    <property type="protein sequence ID" value="MFF3572524.1"/>
    <property type="molecule type" value="Genomic_DNA"/>
</dbReference>
<feature type="region of interest" description="Disordered" evidence="1">
    <location>
        <begin position="21"/>
        <end position="56"/>
    </location>
</feature>
<dbReference type="InterPro" id="IPR003346">
    <property type="entry name" value="Transposase_20"/>
</dbReference>
<reference evidence="3 4" key="1">
    <citation type="submission" date="2024-10" db="EMBL/GenBank/DDBJ databases">
        <title>The Natural Products Discovery Center: Release of the First 8490 Sequenced Strains for Exploring Actinobacteria Biosynthetic Diversity.</title>
        <authorList>
            <person name="Kalkreuter E."/>
            <person name="Kautsar S.A."/>
            <person name="Yang D."/>
            <person name="Bader C.D."/>
            <person name="Teijaro C.N."/>
            <person name="Fluegel L."/>
            <person name="Davis C.M."/>
            <person name="Simpson J.R."/>
            <person name="Lauterbach L."/>
            <person name="Steele A.D."/>
            <person name="Gui C."/>
            <person name="Meng S."/>
            <person name="Li G."/>
            <person name="Viehrig K."/>
            <person name="Ye F."/>
            <person name="Su P."/>
            <person name="Kiefer A.F."/>
            <person name="Nichols A."/>
            <person name="Cepeda A.J."/>
            <person name="Yan W."/>
            <person name="Fan B."/>
            <person name="Jiang Y."/>
            <person name="Adhikari A."/>
            <person name="Zheng C.-J."/>
            <person name="Schuster L."/>
            <person name="Cowan T.M."/>
            <person name="Smanski M.J."/>
            <person name="Chevrette M.G."/>
            <person name="De Carvalho L.P.S."/>
            <person name="Shen B."/>
        </authorList>
    </citation>
    <scope>NUCLEOTIDE SEQUENCE [LARGE SCALE GENOMIC DNA]</scope>
    <source>
        <strain evidence="3 4">NPDC002593</strain>
    </source>
</reference>
<keyword evidence="4" id="KW-1185">Reference proteome</keyword>
<dbReference type="Pfam" id="PF02371">
    <property type="entry name" value="Transposase_20"/>
    <property type="match status" value="1"/>
</dbReference>
<dbReference type="InterPro" id="IPR047650">
    <property type="entry name" value="Transpos_IS110"/>
</dbReference>
<feature type="compositionally biased region" description="Polar residues" evidence="1">
    <location>
        <begin position="37"/>
        <end position="48"/>
    </location>
</feature>
<protein>
    <submittedName>
        <fullName evidence="3">Transposase</fullName>
    </submittedName>
</protein>
<organism evidence="3 4">
    <name type="scientific">Nocardia jiangxiensis</name>
    <dbReference type="NCBI Taxonomy" id="282685"/>
    <lineage>
        <taxon>Bacteria</taxon>
        <taxon>Bacillati</taxon>
        <taxon>Actinomycetota</taxon>
        <taxon>Actinomycetes</taxon>
        <taxon>Mycobacteriales</taxon>
        <taxon>Nocardiaceae</taxon>
        <taxon>Nocardia</taxon>
    </lineage>
</organism>
<evidence type="ECO:0000313" key="3">
    <source>
        <dbReference type="EMBL" id="MFF3572524.1"/>
    </source>
</evidence>
<name>A0ABW6SBF9_9NOCA</name>
<dbReference type="RefSeq" id="WP_387406057.1">
    <property type="nucleotide sequence ID" value="NZ_JBIAQY010000013.1"/>
</dbReference>